<evidence type="ECO:0000256" key="4">
    <source>
        <dbReference type="ARBA" id="ARBA00023163"/>
    </source>
</evidence>
<dbReference type="EMBL" id="DXIQ01000038">
    <property type="protein sequence ID" value="HIV38642.1"/>
    <property type="molecule type" value="Genomic_DNA"/>
</dbReference>
<comment type="function">
    <text evidence="5">May play the central regulatory role in sporulation. It may be an element of the effector pathway responsible for the activation of sporulation genes in response to nutritional stress. Spo0A may act in concert with spo0H (a sigma factor) to control the expression of some genes that are critical to the sporulation process.</text>
</comment>
<evidence type="ECO:0000259" key="7">
    <source>
        <dbReference type="PROSITE" id="PS01124"/>
    </source>
</evidence>
<dbReference type="Pfam" id="PF00072">
    <property type="entry name" value="Response_reg"/>
    <property type="match status" value="1"/>
</dbReference>
<evidence type="ECO:0000256" key="5">
    <source>
        <dbReference type="ARBA" id="ARBA00024867"/>
    </source>
</evidence>
<sequence length="520" mass="60705">MAKIKIALVDDELTARNTIKKYLEDSEIYEVVADFQNGKTALEWLRKNQADIILCDMQMPEMSGVELMRSIHIIDEYLPVVAISGFDDFNYVRGSLINGAANYILKHEMDKEGLIQALDQVKEKYRIIPDEGKAVHKNGYCITDEKEFAAEQIQRLAETGDIDFTCSNMVPVAISPDYKFWDGADQSEYRHDISRAVIDMVNQMLGGKYQYLFYITKRSHILLLISFSRERSTLFMLNTLTNLVRRLQHQIVRMLDITVTIITGEVRNELEESVSEGRKLLDLLKDKLYLGGNRTVSSVLLKKISYSERQIPENLWDQLEFELKNGMRSFIETLRDNLFETMRKERSSYDMVQKNCGRLTELLVQYAVISETEQRAAIKEMKEYEEFDQFQMKIMNLLEKHIHYFDEDKTYSFQVSQALEYIKENFAKNDISLEKCAEITGISYTYLSREFKKETGMRFVEYLNRQRVNKAKSLLIRSGISMKQVVEMSGFRNYNYFFKVFKEMEGVTPSEFAAKKQSNS</sequence>
<dbReference type="GO" id="GO:0003700">
    <property type="term" value="F:DNA-binding transcription factor activity"/>
    <property type="evidence" value="ECO:0007669"/>
    <property type="project" value="InterPro"/>
</dbReference>
<dbReference type="AlphaFoldDB" id="A0A9D1TFR5"/>
<feature type="domain" description="Response regulatory" evidence="8">
    <location>
        <begin position="5"/>
        <end position="121"/>
    </location>
</feature>
<keyword evidence="4" id="KW-0804">Transcription</keyword>
<keyword evidence="3" id="KW-0238">DNA-binding</keyword>
<feature type="domain" description="HTH araC/xylS-type" evidence="7">
    <location>
        <begin position="416"/>
        <end position="515"/>
    </location>
</feature>
<dbReference type="PANTHER" id="PTHR43280:SF28">
    <property type="entry name" value="HTH-TYPE TRANSCRIPTIONAL ACTIVATOR RHAS"/>
    <property type="match status" value="1"/>
</dbReference>
<dbReference type="SMART" id="SM00342">
    <property type="entry name" value="HTH_ARAC"/>
    <property type="match status" value="1"/>
</dbReference>
<dbReference type="SMART" id="SM00448">
    <property type="entry name" value="REC"/>
    <property type="match status" value="1"/>
</dbReference>
<comment type="caution">
    <text evidence="9">The sequence shown here is derived from an EMBL/GenBank/DDBJ whole genome shotgun (WGS) entry which is preliminary data.</text>
</comment>
<gene>
    <name evidence="9" type="ORF">H9747_06520</name>
</gene>
<dbReference type="InterPro" id="IPR009057">
    <property type="entry name" value="Homeodomain-like_sf"/>
</dbReference>
<protein>
    <recommendedName>
        <fullName evidence="1">Stage 0 sporulation protein A homolog</fullName>
    </recommendedName>
</protein>
<dbReference type="Gene3D" id="3.40.50.2300">
    <property type="match status" value="1"/>
</dbReference>
<reference evidence="9" key="1">
    <citation type="journal article" date="2021" name="PeerJ">
        <title>Extensive microbial diversity within the chicken gut microbiome revealed by metagenomics and culture.</title>
        <authorList>
            <person name="Gilroy R."/>
            <person name="Ravi A."/>
            <person name="Getino M."/>
            <person name="Pursley I."/>
            <person name="Horton D.L."/>
            <person name="Alikhan N.F."/>
            <person name="Baker D."/>
            <person name="Gharbi K."/>
            <person name="Hall N."/>
            <person name="Watson M."/>
            <person name="Adriaenssens E.M."/>
            <person name="Foster-Nyarko E."/>
            <person name="Jarju S."/>
            <person name="Secka A."/>
            <person name="Antonio M."/>
            <person name="Oren A."/>
            <person name="Chaudhuri R.R."/>
            <person name="La Ragione R."/>
            <person name="Hildebrand F."/>
            <person name="Pallen M.J."/>
        </authorList>
    </citation>
    <scope>NUCLEOTIDE SEQUENCE</scope>
    <source>
        <strain evidence="9">CHK195-9823</strain>
    </source>
</reference>
<evidence type="ECO:0000256" key="6">
    <source>
        <dbReference type="PROSITE-ProRule" id="PRU00169"/>
    </source>
</evidence>
<evidence type="ECO:0000313" key="10">
    <source>
        <dbReference type="Proteomes" id="UP000886814"/>
    </source>
</evidence>
<keyword evidence="6" id="KW-0597">Phosphoprotein</keyword>
<evidence type="ECO:0000256" key="1">
    <source>
        <dbReference type="ARBA" id="ARBA00018672"/>
    </source>
</evidence>
<dbReference type="SUPFAM" id="SSF46689">
    <property type="entry name" value="Homeodomain-like"/>
    <property type="match status" value="2"/>
</dbReference>
<name>A0A9D1TFR5_9FIRM</name>
<dbReference type="InterPro" id="IPR018060">
    <property type="entry name" value="HTH_AraC"/>
</dbReference>
<evidence type="ECO:0000256" key="3">
    <source>
        <dbReference type="ARBA" id="ARBA00023125"/>
    </source>
</evidence>
<evidence type="ECO:0000313" key="9">
    <source>
        <dbReference type="EMBL" id="HIV38642.1"/>
    </source>
</evidence>
<dbReference type="InterPro" id="IPR001789">
    <property type="entry name" value="Sig_transdc_resp-reg_receiver"/>
</dbReference>
<dbReference type="Pfam" id="PF12833">
    <property type="entry name" value="HTH_18"/>
    <property type="match status" value="1"/>
</dbReference>
<dbReference type="GO" id="GO:0000160">
    <property type="term" value="P:phosphorelay signal transduction system"/>
    <property type="evidence" value="ECO:0007669"/>
    <property type="project" value="InterPro"/>
</dbReference>
<organism evidence="9 10">
    <name type="scientific">Candidatus Blautia stercorigallinarum</name>
    <dbReference type="NCBI Taxonomy" id="2838501"/>
    <lineage>
        <taxon>Bacteria</taxon>
        <taxon>Bacillati</taxon>
        <taxon>Bacillota</taxon>
        <taxon>Clostridia</taxon>
        <taxon>Lachnospirales</taxon>
        <taxon>Lachnospiraceae</taxon>
        <taxon>Blautia</taxon>
    </lineage>
</organism>
<keyword evidence="2" id="KW-0805">Transcription regulation</keyword>
<dbReference type="PROSITE" id="PS01124">
    <property type="entry name" value="HTH_ARAC_FAMILY_2"/>
    <property type="match status" value="1"/>
</dbReference>
<dbReference type="Gene3D" id="1.10.10.60">
    <property type="entry name" value="Homeodomain-like"/>
    <property type="match status" value="2"/>
</dbReference>
<evidence type="ECO:0000259" key="8">
    <source>
        <dbReference type="PROSITE" id="PS50110"/>
    </source>
</evidence>
<dbReference type="Proteomes" id="UP000886814">
    <property type="component" value="Unassembled WGS sequence"/>
</dbReference>
<evidence type="ECO:0000256" key="2">
    <source>
        <dbReference type="ARBA" id="ARBA00023015"/>
    </source>
</evidence>
<dbReference type="PROSITE" id="PS50110">
    <property type="entry name" value="RESPONSE_REGULATORY"/>
    <property type="match status" value="1"/>
</dbReference>
<feature type="modified residue" description="4-aspartylphosphate" evidence="6">
    <location>
        <position position="56"/>
    </location>
</feature>
<dbReference type="PANTHER" id="PTHR43280">
    <property type="entry name" value="ARAC-FAMILY TRANSCRIPTIONAL REGULATOR"/>
    <property type="match status" value="1"/>
</dbReference>
<dbReference type="CDD" id="cd17536">
    <property type="entry name" value="REC_YesN-like"/>
    <property type="match status" value="1"/>
</dbReference>
<reference evidence="9" key="2">
    <citation type="submission" date="2021-04" db="EMBL/GenBank/DDBJ databases">
        <authorList>
            <person name="Gilroy R."/>
        </authorList>
    </citation>
    <scope>NUCLEOTIDE SEQUENCE</scope>
    <source>
        <strain evidence="9">CHK195-9823</strain>
    </source>
</reference>
<dbReference type="GO" id="GO:0043565">
    <property type="term" value="F:sequence-specific DNA binding"/>
    <property type="evidence" value="ECO:0007669"/>
    <property type="project" value="InterPro"/>
</dbReference>
<proteinExistence type="predicted"/>
<accession>A0A9D1TFR5</accession>
<dbReference type="InterPro" id="IPR011006">
    <property type="entry name" value="CheY-like_superfamily"/>
</dbReference>
<dbReference type="SUPFAM" id="SSF52172">
    <property type="entry name" value="CheY-like"/>
    <property type="match status" value="1"/>
</dbReference>